<feature type="compositionally biased region" description="Acidic residues" evidence="17">
    <location>
        <begin position="7"/>
        <end position="19"/>
    </location>
</feature>
<keyword evidence="4" id="KW-0963">Cytoplasm</keyword>
<dbReference type="GO" id="GO:0035242">
    <property type="term" value="F:protein-arginine omega-N asymmetric methyltransferase activity"/>
    <property type="evidence" value="ECO:0007669"/>
    <property type="project" value="UniProtKB-EC"/>
</dbReference>
<dbReference type="InterPro" id="IPR029063">
    <property type="entry name" value="SAM-dependent_MTases_sf"/>
</dbReference>
<dbReference type="PROSITE" id="PS51678">
    <property type="entry name" value="SAM_MT_PRMT"/>
    <property type="match status" value="1"/>
</dbReference>
<evidence type="ECO:0000256" key="11">
    <source>
        <dbReference type="ARBA" id="ARBA00022833"/>
    </source>
</evidence>
<name>A0AAJ7XHV4_PETMA</name>
<reference evidence="22" key="1">
    <citation type="submission" date="2025-08" db="UniProtKB">
        <authorList>
            <consortium name="RefSeq"/>
        </authorList>
    </citation>
    <scope>IDENTIFICATION</scope>
    <source>
        <tissue evidence="22">Sperm</tissue>
    </source>
</reference>
<evidence type="ECO:0000256" key="8">
    <source>
        <dbReference type="ARBA" id="ARBA00022691"/>
    </source>
</evidence>
<keyword evidence="7 15" id="KW-0808">Transferase</keyword>
<evidence type="ECO:0000256" key="10">
    <source>
        <dbReference type="ARBA" id="ARBA00022771"/>
    </source>
</evidence>
<evidence type="ECO:0000256" key="7">
    <source>
        <dbReference type="ARBA" id="ARBA00022679"/>
    </source>
</evidence>
<protein>
    <recommendedName>
        <fullName evidence="3">type I protein arginine methyltransferase</fullName>
        <ecNumber evidence="3">2.1.1.319</ecNumber>
    </recommendedName>
</protein>
<evidence type="ECO:0000256" key="1">
    <source>
        <dbReference type="ARBA" id="ARBA00004123"/>
    </source>
</evidence>
<accession>A0AAJ7XHV4</accession>
<keyword evidence="10" id="KW-0863">Zinc-finger</keyword>
<dbReference type="Proteomes" id="UP001318040">
    <property type="component" value="Chromosome 65"/>
</dbReference>
<gene>
    <name evidence="22" type="primary">PRMT3</name>
</gene>
<evidence type="ECO:0000256" key="9">
    <source>
        <dbReference type="ARBA" id="ARBA00022723"/>
    </source>
</evidence>
<dbReference type="GO" id="GO:0032259">
    <property type="term" value="P:methylation"/>
    <property type="evidence" value="ECO:0007669"/>
    <property type="project" value="UniProtKB-KW"/>
</dbReference>
<keyword evidence="8 15" id="KW-0949">S-adenosyl-L-methionine</keyword>
<dbReference type="CTD" id="10196"/>
<feature type="compositionally biased region" description="Low complexity" evidence="17">
    <location>
        <begin position="184"/>
        <end position="194"/>
    </location>
</feature>
<dbReference type="SUPFAM" id="SSF57667">
    <property type="entry name" value="beta-beta-alpha zinc fingers"/>
    <property type="match status" value="1"/>
</dbReference>
<dbReference type="GO" id="GO:0005634">
    <property type="term" value="C:nucleus"/>
    <property type="evidence" value="ECO:0007669"/>
    <property type="project" value="UniProtKB-SubCell"/>
</dbReference>
<keyword evidence="21" id="KW-1185">Reference proteome</keyword>
<sequence length="518" mass="57773">MAAPSDDWVESSDSSEGEEPATNSGTDGDQAPKVTCLFCDQTFGSSDETLLHCSTAHDFDLLHILKTNGLDFYDYIRIVNFIRNTGPSPRDLLFSPRESQPWVSDRFLTSTLEDDLLLTHDVDGALEEEEEDEAEEGIRHAGIRDEGLRARLAERRAERAEQELARAMEDMHKMREVMGAIVNGAAAPSRSAPRGSDEERQQEDEAYFGSYAHFSIHEEMLKDTVRTGAYRDFIYANPHLFRDKVVLDVGCGTGILSLFAARSGARRVFAVEQSDIAYQAMDIVRQNGLQDVVTVLHGRVEDISLPVKEVDLIVSEWMGYFLLFESMLDSVLVARDRWLSPRGAVYPDVCALRLAALCDKASHASRVAYWGDVYGFRMASMLAPLLAEPSVERVAPESLVSEPHDVKTIDCCRDKVESLEFTSNFSLKITQTGSCTGLVGYFDVYFSKDCTEKVMFSTAPGCPGTHWKQTVFLLEEPIAVSAGSTLEGTISCRKQRKDRRSLDISLTIGSVRARYFMQ</sequence>
<keyword evidence="6 15" id="KW-0489">Methyltransferase</keyword>
<feature type="coiled-coil region" evidence="16">
    <location>
        <begin position="143"/>
        <end position="177"/>
    </location>
</feature>
<keyword evidence="12" id="KW-0539">Nucleus</keyword>
<feature type="domain" description="Protein arginine N-methyltransferase" evidence="20">
    <location>
        <begin position="354"/>
        <end position="507"/>
    </location>
</feature>
<dbReference type="InterPro" id="IPR041698">
    <property type="entry name" value="Methyltransf_25"/>
</dbReference>
<feature type="domain" description="Methyltransferase" evidence="18">
    <location>
        <begin position="246"/>
        <end position="343"/>
    </location>
</feature>
<keyword evidence="5" id="KW-0597">Phosphoprotein</keyword>
<keyword evidence="11" id="KW-0862">Zinc</keyword>
<evidence type="ECO:0000256" key="16">
    <source>
        <dbReference type="SAM" id="Coils"/>
    </source>
</evidence>
<evidence type="ECO:0000256" key="14">
    <source>
        <dbReference type="ARBA" id="ARBA00049303"/>
    </source>
</evidence>
<evidence type="ECO:0000256" key="15">
    <source>
        <dbReference type="PROSITE-ProRule" id="PRU01015"/>
    </source>
</evidence>
<dbReference type="FunFam" id="3.40.50.150:FF:000034">
    <property type="entry name" value="Protein arginine N-methyltransferase 3"/>
    <property type="match status" value="1"/>
</dbReference>
<dbReference type="InterPro" id="IPR025799">
    <property type="entry name" value="Arg_MeTrfase"/>
</dbReference>
<comment type="subcellular location">
    <subcellularLocation>
        <location evidence="2">Cytoplasm</location>
        <location evidence="2">Cytosol</location>
    </subcellularLocation>
    <subcellularLocation>
        <location evidence="1">Nucleus</location>
    </subcellularLocation>
</comment>
<evidence type="ECO:0000256" key="13">
    <source>
        <dbReference type="ARBA" id="ARBA00047384"/>
    </source>
</evidence>
<comment type="catalytic activity">
    <reaction evidence="13">
        <text>L-arginyl-[protein] + 2 S-adenosyl-L-methionine = N(omega),N(omega)-dimethyl-L-arginyl-[protein] + 2 S-adenosyl-L-homocysteine + 2 H(+)</text>
        <dbReference type="Rhea" id="RHEA:48096"/>
        <dbReference type="Rhea" id="RHEA-COMP:10532"/>
        <dbReference type="Rhea" id="RHEA-COMP:11991"/>
        <dbReference type="ChEBI" id="CHEBI:15378"/>
        <dbReference type="ChEBI" id="CHEBI:29965"/>
        <dbReference type="ChEBI" id="CHEBI:57856"/>
        <dbReference type="ChEBI" id="CHEBI:59789"/>
        <dbReference type="ChEBI" id="CHEBI:61897"/>
        <dbReference type="EC" id="2.1.1.319"/>
    </reaction>
    <physiologicalReaction direction="left-to-right" evidence="13">
        <dbReference type="Rhea" id="RHEA:48097"/>
    </physiologicalReaction>
</comment>
<evidence type="ECO:0000256" key="5">
    <source>
        <dbReference type="ARBA" id="ARBA00022553"/>
    </source>
</evidence>
<dbReference type="Pfam" id="PF21137">
    <property type="entry name" value="ANM3_C2H2_Zf"/>
    <property type="match status" value="1"/>
</dbReference>
<dbReference type="InterPro" id="IPR049482">
    <property type="entry name" value="ANM3-like_C2H2_Zf"/>
</dbReference>
<dbReference type="GO" id="GO:0005829">
    <property type="term" value="C:cytosol"/>
    <property type="evidence" value="ECO:0007669"/>
    <property type="project" value="UniProtKB-SubCell"/>
</dbReference>
<dbReference type="SUPFAM" id="SSF53335">
    <property type="entry name" value="S-adenosyl-L-methionine-dependent methyltransferases"/>
    <property type="match status" value="1"/>
</dbReference>
<keyword evidence="9" id="KW-0479">Metal-binding</keyword>
<dbReference type="CDD" id="cd02440">
    <property type="entry name" value="AdoMet_MTases"/>
    <property type="match status" value="1"/>
</dbReference>
<dbReference type="Gene3D" id="3.40.50.150">
    <property type="entry name" value="Vaccinia Virus protein VP39"/>
    <property type="match status" value="1"/>
</dbReference>
<dbReference type="Gene3D" id="2.70.160.11">
    <property type="entry name" value="Hnrnp arginine n-methyltransferase1"/>
    <property type="match status" value="1"/>
</dbReference>
<dbReference type="RefSeq" id="XP_032833858.1">
    <property type="nucleotide sequence ID" value="XM_032977967.1"/>
</dbReference>
<dbReference type="GO" id="GO:0008270">
    <property type="term" value="F:zinc ion binding"/>
    <property type="evidence" value="ECO:0007669"/>
    <property type="project" value="UniProtKB-KW"/>
</dbReference>
<evidence type="ECO:0000256" key="3">
    <source>
        <dbReference type="ARBA" id="ARBA00011925"/>
    </source>
</evidence>
<dbReference type="KEGG" id="pmrn:116956384"/>
<evidence type="ECO:0000259" key="20">
    <source>
        <dbReference type="Pfam" id="PF22528"/>
    </source>
</evidence>
<evidence type="ECO:0000259" key="18">
    <source>
        <dbReference type="Pfam" id="PF13649"/>
    </source>
</evidence>
<dbReference type="InterPro" id="IPR036236">
    <property type="entry name" value="Znf_C2H2_sf"/>
</dbReference>
<evidence type="ECO:0000313" key="22">
    <source>
        <dbReference type="RefSeq" id="XP_032833858.1"/>
    </source>
</evidence>
<evidence type="ECO:0000256" key="6">
    <source>
        <dbReference type="ARBA" id="ARBA00022603"/>
    </source>
</evidence>
<evidence type="ECO:0000259" key="19">
    <source>
        <dbReference type="Pfam" id="PF21137"/>
    </source>
</evidence>
<dbReference type="GO" id="GO:0042054">
    <property type="term" value="F:histone methyltransferase activity"/>
    <property type="evidence" value="ECO:0007669"/>
    <property type="project" value="TreeGrafter"/>
</dbReference>
<dbReference type="EC" id="2.1.1.319" evidence="3"/>
<comment type="catalytic activity">
    <reaction evidence="14">
        <text>L-arginyl-[protein] + S-adenosyl-L-methionine = N(omega)-methyl-L-arginyl-[protein] + S-adenosyl-L-homocysteine + H(+)</text>
        <dbReference type="Rhea" id="RHEA:48100"/>
        <dbReference type="Rhea" id="RHEA-COMP:10532"/>
        <dbReference type="Rhea" id="RHEA-COMP:11990"/>
        <dbReference type="ChEBI" id="CHEBI:15378"/>
        <dbReference type="ChEBI" id="CHEBI:29965"/>
        <dbReference type="ChEBI" id="CHEBI:57856"/>
        <dbReference type="ChEBI" id="CHEBI:59789"/>
        <dbReference type="ChEBI" id="CHEBI:65280"/>
    </reaction>
    <physiologicalReaction direction="left-to-right" evidence="14">
        <dbReference type="Rhea" id="RHEA:48101"/>
    </physiologicalReaction>
</comment>
<feature type="region of interest" description="Disordered" evidence="17">
    <location>
        <begin position="1"/>
        <end position="30"/>
    </location>
</feature>
<keyword evidence="16" id="KW-0175">Coiled coil</keyword>
<dbReference type="Pfam" id="PF22528">
    <property type="entry name" value="PRMT_C"/>
    <property type="match status" value="1"/>
</dbReference>
<dbReference type="PANTHER" id="PTHR11006">
    <property type="entry name" value="PROTEIN ARGININE N-METHYLTRANSFERASE"/>
    <property type="match status" value="1"/>
</dbReference>
<evidence type="ECO:0000256" key="2">
    <source>
        <dbReference type="ARBA" id="ARBA00004514"/>
    </source>
</evidence>
<proteinExistence type="predicted"/>
<dbReference type="InterPro" id="IPR055135">
    <property type="entry name" value="PRMT_dom"/>
</dbReference>
<dbReference type="PANTHER" id="PTHR11006:SF53">
    <property type="entry name" value="PROTEIN ARGININE N-METHYLTRANSFERASE 3"/>
    <property type="match status" value="1"/>
</dbReference>
<dbReference type="Pfam" id="PF13649">
    <property type="entry name" value="Methyltransf_25"/>
    <property type="match status" value="1"/>
</dbReference>
<feature type="domain" description="Protein arginine N-methyltransferase 3-like C2H2 zinc finger" evidence="19">
    <location>
        <begin position="65"/>
        <end position="108"/>
    </location>
</feature>
<evidence type="ECO:0000256" key="4">
    <source>
        <dbReference type="ARBA" id="ARBA00022490"/>
    </source>
</evidence>
<evidence type="ECO:0000313" key="21">
    <source>
        <dbReference type="Proteomes" id="UP001318040"/>
    </source>
</evidence>
<organism evidence="21 22">
    <name type="scientific">Petromyzon marinus</name>
    <name type="common">Sea lamprey</name>
    <dbReference type="NCBI Taxonomy" id="7757"/>
    <lineage>
        <taxon>Eukaryota</taxon>
        <taxon>Metazoa</taxon>
        <taxon>Chordata</taxon>
        <taxon>Craniata</taxon>
        <taxon>Vertebrata</taxon>
        <taxon>Cyclostomata</taxon>
        <taxon>Hyperoartia</taxon>
        <taxon>Petromyzontiformes</taxon>
        <taxon>Petromyzontidae</taxon>
        <taxon>Petromyzon</taxon>
    </lineage>
</organism>
<feature type="region of interest" description="Disordered" evidence="17">
    <location>
        <begin position="184"/>
        <end position="203"/>
    </location>
</feature>
<evidence type="ECO:0000256" key="17">
    <source>
        <dbReference type="SAM" id="MobiDB-lite"/>
    </source>
</evidence>
<dbReference type="AlphaFoldDB" id="A0AAJ7XHV4"/>
<evidence type="ECO:0000256" key="12">
    <source>
        <dbReference type="ARBA" id="ARBA00023242"/>
    </source>
</evidence>